<dbReference type="AlphaFoldDB" id="A0A0G1M536"/>
<dbReference type="Proteomes" id="UP000034696">
    <property type="component" value="Unassembled WGS sequence"/>
</dbReference>
<proteinExistence type="predicted"/>
<name>A0A0G1M536_9BACT</name>
<organism evidence="1 2">
    <name type="scientific">Candidatus Giovannonibacteria bacterium GW2011_GWA2_45_21</name>
    <dbReference type="NCBI Taxonomy" id="1618649"/>
    <lineage>
        <taxon>Bacteria</taxon>
        <taxon>Candidatus Giovannoniibacteriota</taxon>
    </lineage>
</organism>
<accession>A0A0G1M536</accession>
<gene>
    <name evidence="1" type="ORF">UX06_C0042G0005</name>
</gene>
<reference evidence="1 2" key="1">
    <citation type="journal article" date="2015" name="Nature">
        <title>rRNA introns, odd ribosomes, and small enigmatic genomes across a large radiation of phyla.</title>
        <authorList>
            <person name="Brown C.T."/>
            <person name="Hug L.A."/>
            <person name="Thomas B.C."/>
            <person name="Sharon I."/>
            <person name="Castelle C.J."/>
            <person name="Singh A."/>
            <person name="Wilkins M.J."/>
            <person name="Williams K.H."/>
            <person name="Banfield J.F."/>
        </authorList>
    </citation>
    <scope>NUCLEOTIDE SEQUENCE [LARGE SCALE GENOMIC DNA]</scope>
</reference>
<comment type="caution">
    <text evidence="1">The sequence shown here is derived from an EMBL/GenBank/DDBJ whole genome shotgun (WGS) entry which is preliminary data.</text>
</comment>
<dbReference type="EMBL" id="LCKT01000042">
    <property type="protein sequence ID" value="KKU03364.1"/>
    <property type="molecule type" value="Genomic_DNA"/>
</dbReference>
<protein>
    <submittedName>
        <fullName evidence="1">Uncharacterized protein</fullName>
    </submittedName>
</protein>
<evidence type="ECO:0000313" key="1">
    <source>
        <dbReference type="EMBL" id="KKU03364.1"/>
    </source>
</evidence>
<evidence type="ECO:0000313" key="2">
    <source>
        <dbReference type="Proteomes" id="UP000034696"/>
    </source>
</evidence>
<sequence length="119" mass="12544">MIKFKNLTPHTVGFQMPDGQILTFPSEGLARVDVLPGEAREIKLWNGQTMPVNPPVKYGAVVGLPEPDGETVFIVSLIVITQPSVAGRTDVIAPATGPKDGAIRDAGGQIAAVTRWVAA</sequence>